<dbReference type="AlphaFoldDB" id="A0A8X8CZA4"/>
<feature type="compositionally biased region" description="Polar residues" evidence="1">
    <location>
        <begin position="778"/>
        <end position="797"/>
    </location>
</feature>
<evidence type="ECO:0000313" key="3">
    <source>
        <dbReference type="Proteomes" id="UP000886885"/>
    </source>
</evidence>
<proteinExistence type="predicted"/>
<name>A0A8X8CZA4_POPTO</name>
<sequence length="872" mass="95126">MPHSFCSVLPSPPIPASKHVFTHLFGQNNPFWHLGRFDFSSFGDMVYLGVCVEFEIERDKLRDLEMKRGKDYDKIMGPMFPRLHVNDTDKGGPRAPPRNKMALYEQLSIPSQRFNPDVLPRNSSNTSDLAPTGSSSQGSGLERHFPYPHYAPPPTPNDVAEKYHSCQPDGRNVNTPVAPLMQRKKVGEEDDFTVPVFVHSRKGQGQNKMQTSAAQEKTASLCPTYSGHSSRIQNASDNGHFGSTGLNLRPDTSNQSEDNLEVCVSSSDHIARHSTNLRTREKNDMPEEGNASQNQQYRNNLVSNFTRLHENDTCLQQETSARLQSNHSEHGDHVPESRRQKEKINIFQPGNDSHLRKDCSSPNEPEIDSECFGDKTCGSMQFRNGDKNNDASETSMVDSISVLDISPDDVVGIIGQKHFWKARTAIAKLVNVAMGKGELTSVESQDLFQSGMFMCAKALDSILMVDHLTAGLAQEGNEGWWMIPDDIAGRVMEERNWRITVKHVTYSCGFFVPDPTPVTFYSQQRVFSVQVFELHRLIKVQQLIAGSPHLLLEEEVHLAKPPLKGSPCKNLPSECVVTPPVHVAKHKDNSENPNHKMECSAENAVEKTPFASVNNGQPPNFRPHAGLTTVPMAADTKMAPWCFHPSPGLQWLVPVMSPSEGLVYKPYTAPGFMGSGCGGCGPFGPIPLTGNFMTSAYAVPTSHYHQGIEVSPGAPPVGNACFPPYGMPGMNPAISGSAGSGSCGQTAQFPGGILSSNMPHQSSCNERTQKSEAVLQGTKLQASKNTSVQGSTGSSPSGRVQGVGTVQAAGGRAALPPFPVTTPCPEGAPQHQETDQLSKVIKVVPHNGRSATESAARIFQSIQEGRKQYDSL</sequence>
<feature type="compositionally biased region" description="Basic and acidic residues" evidence="1">
    <location>
        <begin position="327"/>
        <end position="340"/>
    </location>
</feature>
<feature type="region of interest" description="Disordered" evidence="1">
    <location>
        <begin position="223"/>
        <end position="295"/>
    </location>
</feature>
<accession>A0A8X8CZA4</accession>
<protein>
    <recommendedName>
        <fullName evidence="4">Hydroxyproline-rich glycoprotein family protein</fullName>
    </recommendedName>
</protein>
<feature type="region of interest" description="Disordered" evidence="1">
    <location>
        <begin position="113"/>
        <end position="176"/>
    </location>
</feature>
<feature type="compositionally biased region" description="Polar residues" evidence="1">
    <location>
        <begin position="754"/>
        <end position="766"/>
    </location>
</feature>
<dbReference type="PANTHER" id="PTHR34281">
    <property type="entry name" value="PROTEIN EARLY FLOWERING 3"/>
    <property type="match status" value="1"/>
</dbReference>
<organism evidence="2 3">
    <name type="scientific">Populus tomentosa</name>
    <name type="common">Chinese white poplar</name>
    <dbReference type="NCBI Taxonomy" id="118781"/>
    <lineage>
        <taxon>Eukaryota</taxon>
        <taxon>Viridiplantae</taxon>
        <taxon>Streptophyta</taxon>
        <taxon>Embryophyta</taxon>
        <taxon>Tracheophyta</taxon>
        <taxon>Spermatophyta</taxon>
        <taxon>Magnoliopsida</taxon>
        <taxon>eudicotyledons</taxon>
        <taxon>Gunneridae</taxon>
        <taxon>Pentapetalae</taxon>
        <taxon>rosids</taxon>
        <taxon>fabids</taxon>
        <taxon>Malpighiales</taxon>
        <taxon>Salicaceae</taxon>
        <taxon>Saliceae</taxon>
        <taxon>Populus</taxon>
    </lineage>
</organism>
<dbReference type="OrthoDB" id="1939092at2759"/>
<reference evidence="2" key="1">
    <citation type="journal article" date="2020" name="bioRxiv">
        <title>Hybrid origin of Populus tomentosa Carr. identified through genome sequencing and phylogenomic analysis.</title>
        <authorList>
            <person name="An X."/>
            <person name="Gao K."/>
            <person name="Chen Z."/>
            <person name="Li J."/>
            <person name="Yang X."/>
            <person name="Yang X."/>
            <person name="Zhou J."/>
            <person name="Guo T."/>
            <person name="Zhao T."/>
            <person name="Huang S."/>
            <person name="Miao D."/>
            <person name="Khan W.U."/>
            <person name="Rao P."/>
            <person name="Ye M."/>
            <person name="Lei B."/>
            <person name="Liao W."/>
            <person name="Wang J."/>
            <person name="Ji L."/>
            <person name="Li Y."/>
            <person name="Guo B."/>
            <person name="Mustafa N.S."/>
            <person name="Li S."/>
            <person name="Yun Q."/>
            <person name="Keller S.R."/>
            <person name="Mao J."/>
            <person name="Zhang R."/>
            <person name="Strauss S.H."/>
        </authorList>
    </citation>
    <scope>NUCLEOTIDE SEQUENCE</scope>
    <source>
        <strain evidence="2">GM15</strain>
        <tissue evidence="2">Leaf</tissue>
    </source>
</reference>
<comment type="caution">
    <text evidence="2">The sequence shown here is derived from an EMBL/GenBank/DDBJ whole genome shotgun (WGS) entry which is preliminary data.</text>
</comment>
<evidence type="ECO:0008006" key="4">
    <source>
        <dbReference type="Google" id="ProtNLM"/>
    </source>
</evidence>
<dbReference type="Proteomes" id="UP000886885">
    <property type="component" value="Chromosome 6D"/>
</dbReference>
<evidence type="ECO:0000313" key="2">
    <source>
        <dbReference type="EMBL" id="KAG6770569.1"/>
    </source>
</evidence>
<keyword evidence="3" id="KW-1185">Reference proteome</keyword>
<feature type="compositionally biased region" description="Low complexity" evidence="1">
    <location>
        <begin position="798"/>
        <end position="814"/>
    </location>
</feature>
<gene>
    <name evidence="2" type="ORF">POTOM_026254</name>
</gene>
<feature type="compositionally biased region" description="Polar residues" evidence="1">
    <location>
        <begin position="244"/>
        <end position="257"/>
    </location>
</feature>
<feature type="region of interest" description="Disordered" evidence="1">
    <location>
        <begin position="750"/>
        <end position="834"/>
    </location>
</feature>
<evidence type="ECO:0000256" key="1">
    <source>
        <dbReference type="SAM" id="MobiDB-lite"/>
    </source>
</evidence>
<dbReference type="GO" id="GO:2000028">
    <property type="term" value="P:regulation of photoperiodism, flowering"/>
    <property type="evidence" value="ECO:0007669"/>
    <property type="project" value="InterPro"/>
</dbReference>
<feature type="compositionally biased region" description="Polar residues" evidence="1">
    <location>
        <begin position="121"/>
        <end position="139"/>
    </location>
</feature>
<feature type="compositionally biased region" description="Polar residues" evidence="1">
    <location>
        <begin position="264"/>
        <end position="277"/>
    </location>
</feature>
<dbReference type="PANTHER" id="PTHR34281:SF2">
    <property type="entry name" value="PROTEIN EARLY FLOWERING 3"/>
    <property type="match status" value="1"/>
</dbReference>
<dbReference type="InterPro" id="IPR039319">
    <property type="entry name" value="ELF3-like"/>
</dbReference>
<feature type="region of interest" description="Disordered" evidence="1">
    <location>
        <begin position="320"/>
        <end position="340"/>
    </location>
</feature>
<feature type="compositionally biased region" description="Polar residues" evidence="1">
    <location>
        <begin position="223"/>
        <end position="237"/>
    </location>
</feature>
<dbReference type="EMBL" id="JAAWWB010000012">
    <property type="protein sequence ID" value="KAG6770569.1"/>
    <property type="molecule type" value="Genomic_DNA"/>
</dbReference>